<dbReference type="EMBL" id="CP114040">
    <property type="protein sequence ID" value="WAS97086.1"/>
    <property type="molecule type" value="Genomic_DNA"/>
</dbReference>
<dbReference type="RefSeq" id="WP_269039450.1">
    <property type="nucleotide sequence ID" value="NZ_CP114040.1"/>
</dbReference>
<accession>A0ABY7HCR5</accession>
<feature type="compositionally biased region" description="Polar residues" evidence="1">
    <location>
        <begin position="104"/>
        <end position="114"/>
    </location>
</feature>
<reference evidence="2" key="1">
    <citation type="submission" date="2022-11" db="EMBL/GenBank/DDBJ databases">
        <title>Minimal conservation of predation-associated metabolite biosynthetic gene clusters underscores biosynthetic potential of Myxococcota including descriptions for ten novel species: Archangium lansinium sp. nov., Myxococcus landrumus sp. nov., Nannocystis bai.</title>
        <authorList>
            <person name="Ahearne A."/>
            <person name="Stevens C."/>
            <person name="Dowd S."/>
        </authorList>
    </citation>
    <scope>NUCLEOTIDE SEQUENCE</scope>
    <source>
        <strain evidence="2">Fl3</strain>
    </source>
</reference>
<proteinExistence type="predicted"/>
<feature type="compositionally biased region" description="Low complexity" evidence="1">
    <location>
        <begin position="56"/>
        <end position="103"/>
    </location>
</feature>
<protein>
    <submittedName>
        <fullName evidence="2">Uncharacterized protein</fullName>
    </submittedName>
</protein>
<organism evidence="2 3">
    <name type="scientific">Nannocystis punicea</name>
    <dbReference type="NCBI Taxonomy" id="2995304"/>
    <lineage>
        <taxon>Bacteria</taxon>
        <taxon>Pseudomonadati</taxon>
        <taxon>Myxococcota</taxon>
        <taxon>Polyangia</taxon>
        <taxon>Nannocystales</taxon>
        <taxon>Nannocystaceae</taxon>
        <taxon>Nannocystis</taxon>
    </lineage>
</organism>
<keyword evidence="3" id="KW-1185">Reference proteome</keyword>
<gene>
    <name evidence="2" type="ORF">O0S08_13140</name>
</gene>
<sequence length="354" mass="35665">MKLCDACHRHVRPSEGACPFCGRSLRTTGAARLGAVVLLGALEAACSGRPVEETGSDTATPSTGTSTSSGGDTTTTSPTSSSTQGTTSTASTATTDGPATTQASSTGELSSTGDIDTSDTGCSFYGGCPADFANPIECSTFEQDCPEGQKCAPKQSEGDVFDATECVPVAREPDQPGQPCTVEGSFGSGLDSCAVGSVCWDVDGQTLQGTCIAQCDGTPDFPECPAAATCVQFGDTAHVCVPTCDPLAPACAPGEVCVSNPFDTSQFACVVDVSEDGGAEFEPCEFLNACDLGLACLDPGNATECDAQAPGCCLSYCDLTAPMCNGAGVECIAWFDQGQAPSGLDDVGVCILPP</sequence>
<name>A0ABY7HCR5_9BACT</name>
<evidence type="ECO:0000313" key="2">
    <source>
        <dbReference type="EMBL" id="WAS97086.1"/>
    </source>
</evidence>
<evidence type="ECO:0000313" key="3">
    <source>
        <dbReference type="Proteomes" id="UP001164459"/>
    </source>
</evidence>
<dbReference type="Proteomes" id="UP001164459">
    <property type="component" value="Chromosome"/>
</dbReference>
<evidence type="ECO:0000256" key="1">
    <source>
        <dbReference type="SAM" id="MobiDB-lite"/>
    </source>
</evidence>
<feature type="region of interest" description="Disordered" evidence="1">
    <location>
        <begin position="49"/>
        <end position="114"/>
    </location>
</feature>